<sequence length="121" mass="14198">MSNKLYEQILQINTNEYLENESAEINFKCDILLDINENDDDPQKLSKTIAKSLDKDYKQISAAQKIWTNAKVQICLWHIKRALKKRLADNTSPKTITYSSYSVNQVFEFIDIEFYPIMNEI</sequence>
<proteinExistence type="predicted"/>
<dbReference type="Proteomes" id="UP000789920">
    <property type="component" value="Unassembled WGS sequence"/>
</dbReference>
<name>A0ACA9PL54_9GLOM</name>
<keyword evidence="2" id="KW-1185">Reference proteome</keyword>
<comment type="caution">
    <text evidence="1">The sequence shown here is derived from an EMBL/GenBank/DDBJ whole genome shotgun (WGS) entry which is preliminary data.</text>
</comment>
<protein>
    <submittedName>
        <fullName evidence="1">19544_t:CDS:1</fullName>
    </submittedName>
</protein>
<gene>
    <name evidence="1" type="ORF">RPERSI_LOCUS10336</name>
</gene>
<accession>A0ACA9PL54</accession>
<evidence type="ECO:0000313" key="2">
    <source>
        <dbReference type="Proteomes" id="UP000789920"/>
    </source>
</evidence>
<evidence type="ECO:0000313" key="1">
    <source>
        <dbReference type="EMBL" id="CAG8707737.1"/>
    </source>
</evidence>
<reference evidence="1" key="1">
    <citation type="submission" date="2021-06" db="EMBL/GenBank/DDBJ databases">
        <authorList>
            <person name="Kallberg Y."/>
            <person name="Tangrot J."/>
            <person name="Rosling A."/>
        </authorList>
    </citation>
    <scope>NUCLEOTIDE SEQUENCE</scope>
    <source>
        <strain evidence="1">MA461A</strain>
    </source>
</reference>
<organism evidence="1 2">
    <name type="scientific">Racocetra persica</name>
    <dbReference type="NCBI Taxonomy" id="160502"/>
    <lineage>
        <taxon>Eukaryota</taxon>
        <taxon>Fungi</taxon>
        <taxon>Fungi incertae sedis</taxon>
        <taxon>Mucoromycota</taxon>
        <taxon>Glomeromycotina</taxon>
        <taxon>Glomeromycetes</taxon>
        <taxon>Diversisporales</taxon>
        <taxon>Gigasporaceae</taxon>
        <taxon>Racocetra</taxon>
    </lineage>
</organism>
<dbReference type="EMBL" id="CAJVQC010020402">
    <property type="protein sequence ID" value="CAG8707737.1"/>
    <property type="molecule type" value="Genomic_DNA"/>
</dbReference>